<proteinExistence type="predicted"/>
<feature type="compositionally biased region" description="Pro residues" evidence="1">
    <location>
        <begin position="213"/>
        <end position="226"/>
    </location>
</feature>
<accession>A0AAD5SA44</accession>
<organism evidence="2 3">
    <name type="scientific">Rhizophlyctis rosea</name>
    <dbReference type="NCBI Taxonomy" id="64517"/>
    <lineage>
        <taxon>Eukaryota</taxon>
        <taxon>Fungi</taxon>
        <taxon>Fungi incertae sedis</taxon>
        <taxon>Chytridiomycota</taxon>
        <taxon>Chytridiomycota incertae sedis</taxon>
        <taxon>Chytridiomycetes</taxon>
        <taxon>Rhizophlyctidales</taxon>
        <taxon>Rhizophlyctidaceae</taxon>
        <taxon>Rhizophlyctis</taxon>
    </lineage>
</organism>
<sequence>MSETEAPPLQQPMPTLASDEPTAAIVSLLGLRRESDAALKAAAVEVLQSRFTFTPPPPSPKPLPVSDQLFTSTSVHSPSPLRAETQPPPAVVVQSIIQQSALDPTEAVVDYSPLPSTPPSDLPPPPPSLSTSTIPSSLPSSSSELTAFALTTLFAPRTSIAEAMANLSPTQLQLLERSVERVKQLRGQDAEKLAQKVATSSNPAAPAKSAYPPYVPPAPLPQSPGTQPLPPMTKAAADAFAAAFMQQADPRAVMGMPYAATPNGIPVSSIQHIYAPLMATSYPPNAAHTFAHAILQAQTQPQQPGMPGAMIQTPGAPPRPNQKDLPLTTTPKP</sequence>
<feature type="non-terminal residue" evidence="2">
    <location>
        <position position="1"/>
    </location>
</feature>
<evidence type="ECO:0000313" key="2">
    <source>
        <dbReference type="EMBL" id="KAJ3038652.1"/>
    </source>
</evidence>
<protein>
    <submittedName>
        <fullName evidence="2">Uncharacterized protein</fullName>
    </submittedName>
</protein>
<feature type="compositionally biased region" description="Polar residues" evidence="1">
    <location>
        <begin position="68"/>
        <end position="77"/>
    </location>
</feature>
<dbReference type="EMBL" id="JADGJD010001709">
    <property type="protein sequence ID" value="KAJ3038652.1"/>
    <property type="molecule type" value="Genomic_DNA"/>
</dbReference>
<feature type="compositionally biased region" description="Low complexity" evidence="1">
    <location>
        <begin position="129"/>
        <end position="141"/>
    </location>
</feature>
<evidence type="ECO:0000256" key="1">
    <source>
        <dbReference type="SAM" id="MobiDB-lite"/>
    </source>
</evidence>
<feature type="region of interest" description="Disordered" evidence="1">
    <location>
        <begin position="109"/>
        <end position="141"/>
    </location>
</feature>
<feature type="region of interest" description="Disordered" evidence="1">
    <location>
        <begin position="193"/>
        <end position="226"/>
    </location>
</feature>
<feature type="region of interest" description="Disordered" evidence="1">
    <location>
        <begin position="51"/>
        <end position="90"/>
    </location>
</feature>
<feature type="compositionally biased region" description="Low complexity" evidence="1">
    <location>
        <begin position="198"/>
        <end position="212"/>
    </location>
</feature>
<evidence type="ECO:0000313" key="3">
    <source>
        <dbReference type="Proteomes" id="UP001212841"/>
    </source>
</evidence>
<reference evidence="2" key="1">
    <citation type="submission" date="2020-05" db="EMBL/GenBank/DDBJ databases">
        <title>Phylogenomic resolution of chytrid fungi.</title>
        <authorList>
            <person name="Stajich J.E."/>
            <person name="Amses K."/>
            <person name="Simmons R."/>
            <person name="Seto K."/>
            <person name="Myers J."/>
            <person name="Bonds A."/>
            <person name="Quandt C.A."/>
            <person name="Barry K."/>
            <person name="Liu P."/>
            <person name="Grigoriev I."/>
            <person name="Longcore J.E."/>
            <person name="James T.Y."/>
        </authorList>
    </citation>
    <scope>NUCLEOTIDE SEQUENCE</scope>
    <source>
        <strain evidence="2">JEL0318</strain>
    </source>
</reference>
<feature type="compositionally biased region" description="Pro residues" evidence="1">
    <location>
        <begin position="115"/>
        <end position="128"/>
    </location>
</feature>
<name>A0AAD5SA44_9FUNG</name>
<feature type="region of interest" description="Disordered" evidence="1">
    <location>
        <begin position="299"/>
        <end position="333"/>
    </location>
</feature>
<gene>
    <name evidence="2" type="ORF">HK097_003095</name>
</gene>
<comment type="caution">
    <text evidence="2">The sequence shown here is derived from an EMBL/GenBank/DDBJ whole genome shotgun (WGS) entry which is preliminary data.</text>
</comment>
<dbReference type="Proteomes" id="UP001212841">
    <property type="component" value="Unassembled WGS sequence"/>
</dbReference>
<dbReference type="AlphaFoldDB" id="A0AAD5SA44"/>
<keyword evidence="3" id="KW-1185">Reference proteome</keyword>
<feature type="compositionally biased region" description="Pro residues" evidence="1">
    <location>
        <begin position="54"/>
        <end position="63"/>
    </location>
</feature>